<feature type="compositionally biased region" description="Low complexity" evidence="1">
    <location>
        <begin position="1555"/>
        <end position="1571"/>
    </location>
</feature>
<evidence type="ECO:0008006" key="5">
    <source>
        <dbReference type="Google" id="ProtNLM"/>
    </source>
</evidence>
<feature type="compositionally biased region" description="Basic residues" evidence="1">
    <location>
        <begin position="1639"/>
        <end position="1650"/>
    </location>
</feature>
<feature type="compositionally biased region" description="Polar residues" evidence="1">
    <location>
        <begin position="83"/>
        <end position="95"/>
    </location>
</feature>
<dbReference type="PANTHER" id="PTHR47685">
    <property type="entry name" value="MAGNESIUM TRANSPORT PROTEIN CORA"/>
    <property type="match status" value="1"/>
</dbReference>
<dbReference type="InterPro" id="IPR050829">
    <property type="entry name" value="CorA_MIT"/>
</dbReference>
<feature type="compositionally biased region" description="Basic and acidic residues" evidence="1">
    <location>
        <begin position="301"/>
        <end position="328"/>
    </location>
</feature>
<dbReference type="SUPFAM" id="SSF48403">
    <property type="entry name" value="Ankyrin repeat"/>
    <property type="match status" value="1"/>
</dbReference>
<feature type="region of interest" description="Disordered" evidence="1">
    <location>
        <begin position="1"/>
        <end position="177"/>
    </location>
</feature>
<name>A0AAD5RIZ2_9PEZI</name>
<reference evidence="3" key="1">
    <citation type="submission" date="2022-07" db="EMBL/GenBank/DDBJ databases">
        <title>Draft genome sequence of Zalerion maritima ATCC 34329, a (micro)plastics degrading marine fungus.</title>
        <authorList>
            <person name="Paco A."/>
            <person name="Goncalves M.F.M."/>
            <person name="Rocha-Santos T.A.P."/>
            <person name="Alves A."/>
        </authorList>
    </citation>
    <scope>NUCLEOTIDE SEQUENCE</scope>
    <source>
        <strain evidence="3">ATCC 34329</strain>
    </source>
</reference>
<dbReference type="Proteomes" id="UP001201980">
    <property type="component" value="Unassembled WGS sequence"/>
</dbReference>
<dbReference type="EMBL" id="JAKWBI020000411">
    <property type="protein sequence ID" value="KAJ2895339.1"/>
    <property type="molecule type" value="Genomic_DNA"/>
</dbReference>
<dbReference type="PANTHER" id="PTHR47685:SF1">
    <property type="entry name" value="MAGNESIUM TRANSPORT PROTEIN CORA"/>
    <property type="match status" value="1"/>
</dbReference>
<dbReference type="InterPro" id="IPR036770">
    <property type="entry name" value="Ankyrin_rpt-contain_sf"/>
</dbReference>
<evidence type="ECO:0000313" key="3">
    <source>
        <dbReference type="EMBL" id="KAJ2895339.1"/>
    </source>
</evidence>
<feature type="compositionally biased region" description="Acidic residues" evidence="1">
    <location>
        <begin position="1585"/>
        <end position="1598"/>
    </location>
</feature>
<feature type="transmembrane region" description="Helical" evidence="2">
    <location>
        <begin position="1355"/>
        <end position="1375"/>
    </location>
</feature>
<keyword evidence="2" id="KW-0472">Membrane</keyword>
<feature type="compositionally biased region" description="Basic and acidic residues" evidence="1">
    <location>
        <begin position="1187"/>
        <end position="1214"/>
    </location>
</feature>
<feature type="compositionally biased region" description="Polar residues" evidence="1">
    <location>
        <begin position="16"/>
        <end position="45"/>
    </location>
</feature>
<organism evidence="3 4">
    <name type="scientific">Zalerion maritima</name>
    <dbReference type="NCBI Taxonomy" id="339359"/>
    <lineage>
        <taxon>Eukaryota</taxon>
        <taxon>Fungi</taxon>
        <taxon>Dikarya</taxon>
        <taxon>Ascomycota</taxon>
        <taxon>Pezizomycotina</taxon>
        <taxon>Sordariomycetes</taxon>
        <taxon>Lulworthiomycetidae</taxon>
        <taxon>Lulworthiales</taxon>
        <taxon>Lulworthiaceae</taxon>
        <taxon>Zalerion</taxon>
    </lineage>
</organism>
<evidence type="ECO:0000256" key="2">
    <source>
        <dbReference type="SAM" id="Phobius"/>
    </source>
</evidence>
<feature type="compositionally biased region" description="Polar residues" evidence="1">
    <location>
        <begin position="106"/>
        <end position="119"/>
    </location>
</feature>
<sequence>MENTQNGSEQDDGQHVPSNTRQSPSITIVRPRNTSSLVLGAQPTSAVPPPFPTTESPDDPGTAALEKGKQFIHFQEDVLVPPSKNNPRASRTSGARPSRNPEQKNAKMSTTEGEPSTKQAEGDPGNLHLPVPRSFPGVTTDTTPRAPPSPLTRTHRLSLGRLGTGIEGNGPIDSRETPITTSALTVLYESATYRTSLTPIDIVAVHRPGENPTVAWADGDSKLAKNVNKRHVKKEKGKPTTAVEVWLGTWDEKQPLPEDALPPSPPVEVLEKHLKDQAEKLEGTSLAAGDQISQDLARALQEKDQNCDEQETRSARTEKPRGYRDSPLESRQLYMGSNVPGALSKYSEDSLVPSTTWLSDPFMIPNDFPDCRVLGFQYPRKSRGDGIKNAVEKAGVELLTCLDNHRTESQRDTPVIFIGYGVGALIIQGAFNLQGTNNTQPIAIHQPTFPGTFGICPKMDFPSAFLFLDPPPPLESPNESSNDDRSGGLPEPNPGALEYRSRLLGWDRTELAAVTTKVWETFRNKIWSRKRLRFPMWWMFLEGAAKKKGYRSFCVPVSRATHNCQSLSRFPRPDASAYNLVRDRMKSLLMLLAASHPSMIRYMSLHAYPSAPFPLGTCDHEQRSLLHLAAEIPGPDTVEYILQHDPKAISVLDRTRQTPLHAVVACACRQNPETEEEKAPFRQVAVKLMTTGVDWARKDIKCRTALMLTKGARVDLPWLREILEPPSIEYGPQRVDMPECVDEPERPQYRERTLICREVKTELHEFYIFVSPTKRQNHEGKWEDFLKHSEGRNWVPGVSIYDLIYDKGPWHVLNERRESSLKQGPKVSWIHIPSNNEQWIKDLFLRLGIHDLSLEGMRHQGRTICSRFIYPHAVRYSQGHANPLLNDKAKSIGFSSHVSAHSGLKEKAAVALFMPFLTFETHGNRKKMTGAIRSSPKDPFAKRDRIYWENFRDPERGIIHSYLENKDGPLHPRRTLDQFYHHLLDNTRRRDRDQVLSKWAWKETDIRKADDVPVVMVDQLWLWVVDDDVVVTSFPNSWESAFEHGFPKLLADRIKDKSRVKLISSPHQLTALILNLAVDFLRREGPGKQSFLGCFESIVSNAADKEATLFRQFQKVARTLSQAKISKDDSRQATLELFKVKEETASLAKIKDVLDETNMALTVMRQQREVIATFSAAVPADWGQKPRSRDAAVDAQGLEERRGKLASERPHEQDPDPDPESWTQFVSTPGAVLPQLAPNIFSASKDPQAGLPETMRIISEGINTLENLYKYARRVEEDLKQLLDFKQKQANAWEARLSRERYEEVERQGNTLLVFTIVTIIFAPLSFMSSFFAIQIASFPHDPDTGEVSWPIRSVALYLFLISLGVVIVLVFIAVKINEVRAFFGNVFGRWLKGTRKGTAVGGQTKSYEESNFTASSTASKGGDGSEKYEDGSDAEASYTIPMHSRKPRFGHNGWGFKAAWNTLRLLVPVETWMMKRIRHRPPPPPRLSSDLWDTYTQTSHNTTIALSGWTRSTIPGSPGSLGNDEVVEECDKGDSIISTTGSVQQRHSAPAGDSVSALGFSSGSGSSAYRPGGGTRQRRPVLAENDDADDADHDEVAESGSQEQAPAQQVQSRVQAYGSPTDVDLEGQQAGRGIRSAAKGKKPRWWRFQ</sequence>
<dbReference type="Gene3D" id="1.25.40.20">
    <property type="entry name" value="Ankyrin repeat-containing domain"/>
    <property type="match status" value="1"/>
</dbReference>
<feature type="transmembrane region" description="Helical" evidence="2">
    <location>
        <begin position="1312"/>
        <end position="1334"/>
    </location>
</feature>
<feature type="region of interest" description="Disordered" evidence="1">
    <location>
        <begin position="472"/>
        <end position="492"/>
    </location>
</feature>
<feature type="region of interest" description="Disordered" evidence="1">
    <location>
        <begin position="1541"/>
        <end position="1650"/>
    </location>
</feature>
<protein>
    <recommendedName>
        <fullName evidence="5">Ankyrin repeat protein</fullName>
    </recommendedName>
</protein>
<comment type="caution">
    <text evidence="3">The sequence shown here is derived from an EMBL/GenBank/DDBJ whole genome shotgun (WGS) entry which is preliminary data.</text>
</comment>
<keyword evidence="2" id="KW-1133">Transmembrane helix</keyword>
<proteinExistence type="predicted"/>
<keyword evidence="4" id="KW-1185">Reference proteome</keyword>
<accession>A0AAD5RIZ2</accession>
<dbReference type="Gene3D" id="1.20.58.340">
    <property type="entry name" value="Magnesium transport protein CorA, transmembrane region"/>
    <property type="match status" value="1"/>
</dbReference>
<feature type="compositionally biased region" description="Polar residues" evidence="1">
    <location>
        <begin position="1600"/>
        <end position="1615"/>
    </location>
</feature>
<evidence type="ECO:0000313" key="4">
    <source>
        <dbReference type="Proteomes" id="UP001201980"/>
    </source>
</evidence>
<evidence type="ECO:0000256" key="1">
    <source>
        <dbReference type="SAM" id="MobiDB-lite"/>
    </source>
</evidence>
<feature type="region of interest" description="Disordered" evidence="1">
    <location>
        <begin position="1182"/>
        <end position="1225"/>
    </location>
</feature>
<feature type="region of interest" description="Disordered" evidence="1">
    <location>
        <begin position="301"/>
        <end position="331"/>
    </location>
</feature>
<feature type="region of interest" description="Disordered" evidence="1">
    <location>
        <begin position="1412"/>
        <end position="1435"/>
    </location>
</feature>
<gene>
    <name evidence="3" type="ORF">MKZ38_006689</name>
</gene>
<keyword evidence="2" id="KW-0812">Transmembrane</keyword>